<dbReference type="InterPro" id="IPR000286">
    <property type="entry name" value="HDACs"/>
</dbReference>
<accession>A0AAD6MZM8</accession>
<dbReference type="GO" id="GO:0005634">
    <property type="term" value="C:nucleus"/>
    <property type="evidence" value="ECO:0007669"/>
    <property type="project" value="TreeGrafter"/>
</dbReference>
<feature type="compositionally biased region" description="Basic and acidic residues" evidence="1">
    <location>
        <begin position="894"/>
        <end position="906"/>
    </location>
</feature>
<feature type="domain" description="Histone deacetylase" evidence="2">
    <location>
        <begin position="232"/>
        <end position="568"/>
    </location>
</feature>
<evidence type="ECO:0000256" key="1">
    <source>
        <dbReference type="SAM" id="MobiDB-lite"/>
    </source>
</evidence>
<dbReference type="InterPro" id="IPR037138">
    <property type="entry name" value="His_deacetylse_dom_sf"/>
</dbReference>
<dbReference type="InterPro" id="IPR023696">
    <property type="entry name" value="Ureohydrolase_dom_sf"/>
</dbReference>
<dbReference type="GO" id="GO:0004407">
    <property type="term" value="F:histone deacetylase activity"/>
    <property type="evidence" value="ECO:0007669"/>
    <property type="project" value="TreeGrafter"/>
</dbReference>
<feature type="region of interest" description="Disordered" evidence="1">
    <location>
        <begin position="643"/>
        <end position="665"/>
    </location>
</feature>
<dbReference type="Proteomes" id="UP001215712">
    <property type="component" value="Unassembled WGS sequence"/>
</dbReference>
<dbReference type="EMBL" id="JAQJAN010000003">
    <property type="protein sequence ID" value="KAJ5734275.1"/>
    <property type="molecule type" value="Genomic_DNA"/>
</dbReference>
<sequence>MDQTGDLTSSLDRLSLGNASATPLPASPSLLSPNNLASRPVPVKHPTPRRTPSSSSLRDERRKSTPALQKRQSTASLRSAAGNNSSSPLDSSRRSSANFAGSPTSTASPAMLPPRLAFAPPEPQGPTAASIAAEHFQKEVELHQSVDLGSKTVVVVHDACYGHRFSRPRTNRAQLSTIVERPERIRACVVGVAAAYVLLGRRYAGEPFAPHPHLDLHNLPPPPFQIRKSSRSLPLTDEAVTSVHGTSWMTELKGMCDLAESRLALTGKELVRKRTQDNDGLASSGPELHSGDLYLCSESQNAFQGALGAVCDGLDLVFGQGPTARAFVCIRPPGHHCSADFPSGFCWINNVHVGISYAAAQYGLTHAAILDFDLHHGDGSQEIAWDHNQKAWHASRKSSAYEKTPIGYYSLHDINSYPCEDGNPEKVRNASVCMDGAHGQSIWNVHLDTWETENDFWKIYRNKYMILISKARAFLKKHTKQLAQNPNGPPPKAAIFISAGFDASEWEGVGMQRHRVNVPTEFYAKFTADVVRISQEEGLGVDGRVISVLEGGYSDRALTSGVISHLAGLGTTSANPQSRRPSLASISPKDTLKPLLCQPEYDASWWSAQHLDELEALVTAPTKSRDKSAPTFLNSTRSFSAKVVTPTRDRRSIGSSSSLDPSLPPLPDVGWATAAHELSKILIPDSRQTMSCRPEDLNAAASRQRLERQVALDGGVVNPAIVPPPPPDPVDDKRQLRVRKAKSPTPYSPRPATPRQQAMRKNRRKTIDGNELPDASSESSPSVDVGRRKSATGVTPVTIDLKASNEEQKTSRRTASAGSQPTPSSSAKKASTSRPATPKRAASPRKPPPVPKVPSPFLSRTKSSDGVTRPQDDMENLSSGLRKIKLRMPSPEEQAAREKKAAEERKHALKVAKTPKSPKSAKKTTGIRSARGKAAARSGTTPAGSPPIPSTEWPLGVQSAPLTLNSQGNFGLGFGISSDAMLSATASGSGSLEPMETAFKPSESITPVITPSIGTMPVFFAGNSPPQTPGHFNQNMDVPRTQSNVFSPPTSETQTKTGLPVFTSNTAIPFATGVQTENKPLYPTTNPQNG</sequence>
<dbReference type="FunFam" id="3.40.800.20:FF:000011">
    <property type="entry name" value="Histone deacetylase HOS3"/>
    <property type="match status" value="1"/>
</dbReference>
<keyword evidence="4" id="KW-1185">Reference proteome</keyword>
<evidence type="ECO:0000313" key="3">
    <source>
        <dbReference type="EMBL" id="KAJ5734275.1"/>
    </source>
</evidence>
<dbReference type="Gene3D" id="3.40.800.20">
    <property type="entry name" value="Histone deacetylase domain"/>
    <property type="match status" value="1"/>
</dbReference>
<dbReference type="CDD" id="cd09998">
    <property type="entry name" value="HDAC_Hos3"/>
    <property type="match status" value="1"/>
</dbReference>
<comment type="caution">
    <text evidence="3">The sequence shown here is derived from an EMBL/GenBank/DDBJ whole genome shotgun (WGS) entry which is preliminary data.</text>
</comment>
<feature type="compositionally biased region" description="Polar residues" evidence="1">
    <location>
        <begin position="1"/>
        <end position="12"/>
    </location>
</feature>
<proteinExistence type="predicted"/>
<feature type="region of interest" description="Disordered" evidence="1">
    <location>
        <begin position="1"/>
        <end position="129"/>
    </location>
</feature>
<evidence type="ECO:0000259" key="2">
    <source>
        <dbReference type="Pfam" id="PF00850"/>
    </source>
</evidence>
<feature type="compositionally biased region" description="Low complexity" evidence="1">
    <location>
        <begin position="18"/>
        <end position="38"/>
    </location>
</feature>
<dbReference type="Pfam" id="PF00850">
    <property type="entry name" value="Hist_deacetyl"/>
    <property type="match status" value="1"/>
</dbReference>
<feature type="compositionally biased region" description="Pro residues" evidence="1">
    <location>
        <begin position="845"/>
        <end position="854"/>
    </location>
</feature>
<dbReference type="InterPro" id="IPR053244">
    <property type="entry name" value="HDAC_HD_type_1"/>
</dbReference>
<dbReference type="GO" id="GO:0010468">
    <property type="term" value="P:regulation of gene expression"/>
    <property type="evidence" value="ECO:0007669"/>
    <property type="project" value="UniProtKB-ARBA"/>
</dbReference>
<dbReference type="PANTHER" id="PTHR47558">
    <property type="entry name" value="HISTONE DEACETYLASE HOS3"/>
    <property type="match status" value="1"/>
</dbReference>
<dbReference type="SUPFAM" id="SSF52768">
    <property type="entry name" value="Arginase/deacetylase"/>
    <property type="match status" value="1"/>
</dbReference>
<reference evidence="3" key="1">
    <citation type="journal article" date="2023" name="IMA Fungus">
        <title>Comparative genomic study of the Penicillium genus elucidates a diverse pangenome and 15 lateral gene transfer events.</title>
        <authorList>
            <person name="Petersen C."/>
            <person name="Sorensen T."/>
            <person name="Nielsen M.R."/>
            <person name="Sondergaard T.E."/>
            <person name="Sorensen J.L."/>
            <person name="Fitzpatrick D.A."/>
            <person name="Frisvad J.C."/>
            <person name="Nielsen K.L."/>
        </authorList>
    </citation>
    <scope>NUCLEOTIDE SEQUENCE</scope>
    <source>
        <strain evidence="3">IBT 17514</strain>
    </source>
</reference>
<feature type="region of interest" description="Disordered" evidence="1">
    <location>
        <begin position="1041"/>
        <end position="1061"/>
    </location>
</feature>
<dbReference type="InterPro" id="IPR023801">
    <property type="entry name" value="His_deacetylse_dom"/>
</dbReference>
<organism evidence="3 4">
    <name type="scientific">Penicillium malachiteum</name>
    <dbReference type="NCBI Taxonomy" id="1324776"/>
    <lineage>
        <taxon>Eukaryota</taxon>
        <taxon>Fungi</taxon>
        <taxon>Dikarya</taxon>
        <taxon>Ascomycota</taxon>
        <taxon>Pezizomycotina</taxon>
        <taxon>Eurotiomycetes</taxon>
        <taxon>Eurotiomycetidae</taxon>
        <taxon>Eurotiales</taxon>
        <taxon>Aspergillaceae</taxon>
        <taxon>Penicillium</taxon>
    </lineage>
</organism>
<feature type="compositionally biased region" description="Polar residues" evidence="1">
    <location>
        <begin position="66"/>
        <end position="84"/>
    </location>
</feature>
<name>A0AAD6MZM8_9EURO</name>
<dbReference type="PRINTS" id="PR01270">
    <property type="entry name" value="HDASUPER"/>
</dbReference>
<dbReference type="AlphaFoldDB" id="A0AAD6MZM8"/>
<gene>
    <name evidence="3" type="ORF">N7493_003061</name>
</gene>
<reference evidence="3" key="2">
    <citation type="submission" date="2023-01" db="EMBL/GenBank/DDBJ databases">
        <authorList>
            <person name="Petersen C."/>
        </authorList>
    </citation>
    <scope>NUCLEOTIDE SEQUENCE</scope>
    <source>
        <strain evidence="3">IBT 17514</strain>
    </source>
</reference>
<feature type="region of interest" description="Disordered" evidence="1">
    <location>
        <begin position="739"/>
        <end position="956"/>
    </location>
</feature>
<feature type="compositionally biased region" description="Polar residues" evidence="1">
    <location>
        <begin position="97"/>
        <end position="108"/>
    </location>
</feature>
<evidence type="ECO:0000313" key="4">
    <source>
        <dbReference type="Proteomes" id="UP001215712"/>
    </source>
</evidence>
<feature type="compositionally biased region" description="Low complexity" evidence="1">
    <location>
        <begin position="85"/>
        <end position="96"/>
    </location>
</feature>
<protein>
    <recommendedName>
        <fullName evidence="2">Histone deacetylase domain-containing protein</fullName>
    </recommendedName>
</protein>
<feature type="compositionally biased region" description="Low complexity" evidence="1">
    <location>
        <begin position="819"/>
        <end position="841"/>
    </location>
</feature>
<dbReference type="PANTHER" id="PTHR47558:SF1">
    <property type="entry name" value="HISTONE DEACETYLASE HOS3"/>
    <property type="match status" value="1"/>
</dbReference>
<feature type="compositionally biased region" description="Low complexity" evidence="1">
    <location>
        <begin position="928"/>
        <end position="939"/>
    </location>
</feature>